<proteinExistence type="predicted"/>
<dbReference type="EMBL" id="CXOI01000067">
    <property type="protein sequence ID" value="CTP91970.1"/>
    <property type="molecule type" value="Genomic_DNA"/>
</dbReference>
<protein>
    <submittedName>
        <fullName evidence="1">Uncharacterized protein</fullName>
    </submittedName>
</protein>
<sequence length="33" mass="3900">MRNLLPTDHKQSRDRYCLSRLKPLLQGWLSASD</sequence>
<evidence type="ECO:0000313" key="1">
    <source>
        <dbReference type="EMBL" id="CTP91970.1"/>
    </source>
</evidence>
<keyword evidence="2" id="KW-1185">Reference proteome</keyword>
<organism evidence="1 2">
    <name type="scientific">Xanthomonas graminis pv. arrhenatheri LMG 727</name>
    <dbReference type="NCBI Taxonomy" id="1195923"/>
    <lineage>
        <taxon>Bacteria</taxon>
        <taxon>Pseudomonadati</taxon>
        <taxon>Pseudomonadota</taxon>
        <taxon>Gammaproteobacteria</taxon>
        <taxon>Lysobacterales</taxon>
        <taxon>Lysobacteraceae</taxon>
        <taxon>Xanthomonas</taxon>
        <taxon>Xanthomonas translucens group</taxon>
        <taxon>Xanthomonas graminis</taxon>
    </lineage>
</organism>
<dbReference type="Proteomes" id="UP000046187">
    <property type="component" value="Unassembled WGS sequence"/>
</dbReference>
<name>A0A0K3A8Y2_9XANT</name>
<gene>
    <name evidence="1" type="ORF">XTALMG727_3611</name>
</gene>
<reference evidence="2" key="1">
    <citation type="submission" date="2015-07" db="EMBL/GenBank/DDBJ databases">
        <authorList>
            <person name="Wibberg D."/>
        </authorList>
    </citation>
    <scope>NUCLEOTIDE SEQUENCE [LARGE SCALE GENOMIC DNA]</scope>
</reference>
<evidence type="ECO:0000313" key="2">
    <source>
        <dbReference type="Proteomes" id="UP000046187"/>
    </source>
</evidence>
<accession>A0A0K3A8Y2</accession>
<dbReference type="AlphaFoldDB" id="A0A0K3A8Y2"/>